<keyword evidence="2" id="KW-1185">Reference proteome</keyword>
<name>A0A820TNV3_9BILA</name>
<sequence length="46" mass="4937">MTEIVVINKQKKAGKWTTNNAANQVLKTFTAITAAAKTTDIGISMI</sequence>
<dbReference type="AlphaFoldDB" id="A0A820TNV3"/>
<reference evidence="1" key="1">
    <citation type="submission" date="2021-02" db="EMBL/GenBank/DDBJ databases">
        <authorList>
            <person name="Nowell W R."/>
        </authorList>
    </citation>
    <scope>NUCLEOTIDE SEQUENCE</scope>
</reference>
<organism evidence="1 2">
    <name type="scientific">Rotaria magnacalcarata</name>
    <dbReference type="NCBI Taxonomy" id="392030"/>
    <lineage>
        <taxon>Eukaryota</taxon>
        <taxon>Metazoa</taxon>
        <taxon>Spiralia</taxon>
        <taxon>Gnathifera</taxon>
        <taxon>Rotifera</taxon>
        <taxon>Eurotatoria</taxon>
        <taxon>Bdelloidea</taxon>
        <taxon>Philodinida</taxon>
        <taxon>Philodinidae</taxon>
        <taxon>Rotaria</taxon>
    </lineage>
</organism>
<comment type="caution">
    <text evidence="1">The sequence shown here is derived from an EMBL/GenBank/DDBJ whole genome shotgun (WGS) entry which is preliminary data.</text>
</comment>
<evidence type="ECO:0000313" key="1">
    <source>
        <dbReference type="EMBL" id="CAF4474123.1"/>
    </source>
</evidence>
<dbReference type="Proteomes" id="UP000663866">
    <property type="component" value="Unassembled WGS sequence"/>
</dbReference>
<accession>A0A820TNV3</accession>
<evidence type="ECO:0000313" key="2">
    <source>
        <dbReference type="Proteomes" id="UP000663866"/>
    </source>
</evidence>
<protein>
    <submittedName>
        <fullName evidence="1">Uncharacterized protein</fullName>
    </submittedName>
</protein>
<dbReference type="EMBL" id="CAJOBG010049536">
    <property type="protein sequence ID" value="CAF4474123.1"/>
    <property type="molecule type" value="Genomic_DNA"/>
</dbReference>
<proteinExistence type="predicted"/>
<gene>
    <name evidence="1" type="ORF">OVN521_LOCUS39204</name>
</gene>
<feature type="non-terminal residue" evidence="1">
    <location>
        <position position="46"/>
    </location>
</feature>